<feature type="compositionally biased region" description="Acidic residues" evidence="1">
    <location>
        <begin position="35"/>
        <end position="44"/>
    </location>
</feature>
<evidence type="ECO:0000313" key="3">
    <source>
        <dbReference type="Proteomes" id="UP000561181"/>
    </source>
</evidence>
<name>A0A848QP38_9SPHN</name>
<comment type="caution">
    <text evidence="2">The sequence shown here is derived from an EMBL/GenBank/DDBJ whole genome shotgun (WGS) entry which is preliminary data.</text>
</comment>
<reference evidence="2 3" key="1">
    <citation type="submission" date="2020-04" db="EMBL/GenBank/DDBJ databases">
        <authorList>
            <person name="Liu A."/>
        </authorList>
    </citation>
    <scope>NUCLEOTIDE SEQUENCE [LARGE SCALE GENOMIC DNA]</scope>
    <source>
        <strain evidence="2 3">RZ02</strain>
    </source>
</reference>
<gene>
    <name evidence="2" type="ORF">HKD42_07465</name>
</gene>
<proteinExistence type="predicted"/>
<dbReference type="RefSeq" id="WP_170011820.1">
    <property type="nucleotide sequence ID" value="NZ_JABCRE010000002.1"/>
</dbReference>
<dbReference type="EMBL" id="JABCRE010000002">
    <property type="protein sequence ID" value="NMW31895.1"/>
    <property type="molecule type" value="Genomic_DNA"/>
</dbReference>
<evidence type="ECO:0008006" key="4">
    <source>
        <dbReference type="Google" id="ProtNLM"/>
    </source>
</evidence>
<protein>
    <recommendedName>
        <fullName evidence="4">Lipoprotein</fullName>
    </recommendedName>
</protein>
<sequence>MRLLGTFGVLLLAACNGPATDPVADNAAEVQPDTAEPDTADASPEELENALLGSGGVASRMASARPDQPPSTCQEGEDIIFACTMKSGKKASICVTGSGNTGQNDKKFAQYRFGPADAPAELVWPMAPSDGKLAFKSVPYSGGGEAQISFVNGDTEYVVFSRMVRTNFEPGEPNYPAIEDGILIRRGGTVLGELGCGGDVEMPIQYALAEQYSDPAPEMIYAE</sequence>
<feature type="region of interest" description="Disordered" evidence="1">
    <location>
        <begin position="23"/>
        <end position="44"/>
    </location>
</feature>
<evidence type="ECO:0000313" key="2">
    <source>
        <dbReference type="EMBL" id="NMW31895.1"/>
    </source>
</evidence>
<keyword evidence="3" id="KW-1185">Reference proteome</keyword>
<evidence type="ECO:0000256" key="1">
    <source>
        <dbReference type="SAM" id="MobiDB-lite"/>
    </source>
</evidence>
<dbReference type="Proteomes" id="UP000561181">
    <property type="component" value="Unassembled WGS sequence"/>
</dbReference>
<accession>A0A848QP38</accession>
<organism evidence="2 3">
    <name type="scientific">Pontixanthobacter rizhaonensis</name>
    <dbReference type="NCBI Taxonomy" id="2730337"/>
    <lineage>
        <taxon>Bacteria</taxon>
        <taxon>Pseudomonadati</taxon>
        <taxon>Pseudomonadota</taxon>
        <taxon>Alphaproteobacteria</taxon>
        <taxon>Sphingomonadales</taxon>
        <taxon>Erythrobacteraceae</taxon>
        <taxon>Pontixanthobacter</taxon>
    </lineage>
</organism>
<dbReference type="AlphaFoldDB" id="A0A848QP38"/>
<dbReference type="PROSITE" id="PS51257">
    <property type="entry name" value="PROKAR_LIPOPROTEIN"/>
    <property type="match status" value="1"/>
</dbReference>